<name>A0A366XTX6_9BACI</name>
<evidence type="ECO:0000313" key="1">
    <source>
        <dbReference type="EMBL" id="RBW68605.1"/>
    </source>
</evidence>
<dbReference type="Proteomes" id="UP000253314">
    <property type="component" value="Unassembled WGS sequence"/>
</dbReference>
<evidence type="ECO:0000313" key="2">
    <source>
        <dbReference type="Proteomes" id="UP000253314"/>
    </source>
</evidence>
<organism evidence="1 2">
    <name type="scientific">Bacillus taeanensis</name>
    <dbReference type="NCBI Taxonomy" id="273032"/>
    <lineage>
        <taxon>Bacteria</taxon>
        <taxon>Bacillati</taxon>
        <taxon>Bacillota</taxon>
        <taxon>Bacilli</taxon>
        <taxon>Bacillales</taxon>
        <taxon>Bacillaceae</taxon>
        <taxon>Bacillus</taxon>
    </lineage>
</organism>
<keyword evidence="2" id="KW-1185">Reference proteome</keyword>
<comment type="caution">
    <text evidence="1">The sequence shown here is derived from an EMBL/GenBank/DDBJ whole genome shotgun (WGS) entry which is preliminary data.</text>
</comment>
<dbReference type="AlphaFoldDB" id="A0A366XTX6"/>
<accession>A0A366XTX6</accession>
<dbReference type="EMBL" id="QOCW01000018">
    <property type="protein sequence ID" value="RBW68605.1"/>
    <property type="molecule type" value="Genomic_DNA"/>
</dbReference>
<protein>
    <submittedName>
        <fullName evidence="1">Uncharacterized protein</fullName>
    </submittedName>
</protein>
<sequence length="59" mass="6495">MPKSSDGMCAFAVSFPRGRKQSYLALIEPQTGETSKGMSEPLPDNVVHHAVFLSKDYTH</sequence>
<proteinExistence type="predicted"/>
<gene>
    <name evidence="1" type="ORF">DS031_15705</name>
</gene>
<reference evidence="1 2" key="1">
    <citation type="submission" date="2018-07" db="EMBL/GenBank/DDBJ databases">
        <title>Lottiidibacillus patelloidae gen. nov., sp. nov., isolated from the intestinal tract of a marine limpet and the reclassification of B. taeanensis BH030017T, B. algicola KMM 3737T and B. hwajinpoensis SW-72T as genus Lottiidibacillus.</title>
        <authorList>
            <person name="Liu R."/>
            <person name="Huang Z."/>
        </authorList>
    </citation>
    <scope>NUCLEOTIDE SEQUENCE [LARGE SCALE GENOMIC DNA]</scope>
    <source>
        <strain evidence="1 2">BH030017</strain>
    </source>
</reference>